<dbReference type="PROSITE" id="PS00222">
    <property type="entry name" value="IGFBP_N_1"/>
    <property type="match status" value="1"/>
</dbReference>
<dbReference type="PROSITE" id="PS51162">
    <property type="entry name" value="THYROGLOBULIN_1_2"/>
    <property type="match status" value="1"/>
</dbReference>
<reference evidence="13" key="4">
    <citation type="submission" date="2025-08" db="UniProtKB">
        <authorList>
            <consortium name="Ensembl"/>
        </authorList>
    </citation>
    <scope>IDENTIFICATION</scope>
</reference>
<dbReference type="InterPro" id="IPR017891">
    <property type="entry name" value="Insulin_GF-bd_Cys-rich_CS"/>
</dbReference>
<dbReference type="Pfam" id="PF00086">
    <property type="entry name" value="Thyroglobulin_1"/>
    <property type="match status" value="1"/>
</dbReference>
<feature type="chain" id="PRO_5021409451" description="Insulin-like growth factor-binding protein 1" evidence="10">
    <location>
        <begin position="24"/>
        <end position="287"/>
    </location>
</feature>
<dbReference type="InterPro" id="IPR000716">
    <property type="entry name" value="Thyroglobulin_1"/>
</dbReference>
<dbReference type="SUPFAM" id="SSF57184">
    <property type="entry name" value="Growth factor receptor domain"/>
    <property type="match status" value="1"/>
</dbReference>
<organism evidence="13 14">
    <name type="scientific">Callorhinchus milii</name>
    <name type="common">Ghost shark</name>
    <dbReference type="NCBI Taxonomy" id="7868"/>
    <lineage>
        <taxon>Eukaryota</taxon>
        <taxon>Metazoa</taxon>
        <taxon>Chordata</taxon>
        <taxon>Craniata</taxon>
        <taxon>Vertebrata</taxon>
        <taxon>Chondrichthyes</taxon>
        <taxon>Holocephali</taxon>
        <taxon>Chimaeriformes</taxon>
        <taxon>Callorhinchidae</taxon>
        <taxon>Callorhinchus</taxon>
    </lineage>
</organism>
<dbReference type="GO" id="GO:0031994">
    <property type="term" value="F:insulin-like growth factor I binding"/>
    <property type="evidence" value="ECO:0007669"/>
    <property type="project" value="TreeGrafter"/>
</dbReference>
<dbReference type="SUPFAM" id="SSF57610">
    <property type="entry name" value="Thyroglobulin type-1 domain"/>
    <property type="match status" value="1"/>
</dbReference>
<feature type="compositionally biased region" description="Polar residues" evidence="9">
    <location>
        <begin position="127"/>
        <end position="136"/>
    </location>
</feature>
<dbReference type="Proteomes" id="UP000314986">
    <property type="component" value="Unassembled WGS sequence"/>
</dbReference>
<accession>A0A4W3JU06</accession>
<evidence type="ECO:0000256" key="7">
    <source>
        <dbReference type="ARBA" id="ARBA00049694"/>
    </source>
</evidence>
<evidence type="ECO:0000256" key="10">
    <source>
        <dbReference type="SAM" id="SignalP"/>
    </source>
</evidence>
<evidence type="ECO:0000256" key="5">
    <source>
        <dbReference type="ARBA" id="ARBA00023157"/>
    </source>
</evidence>
<evidence type="ECO:0000313" key="14">
    <source>
        <dbReference type="Proteomes" id="UP000314986"/>
    </source>
</evidence>
<evidence type="ECO:0000256" key="8">
    <source>
        <dbReference type="PROSITE-ProRule" id="PRU00500"/>
    </source>
</evidence>
<dbReference type="STRING" id="7868.ENSCMIP00000035440"/>
<sequence length="287" mass="32210">MHLLKHWSVQFVLISLLIRVSLEVPKPIRCLPCTNERLGHCPPMENSCGGELVREPGCGCCQTCALASGQPCGVYSARCSAGLLCYPQIEEGKPLQALTQGRAICMEQAEVERIQALQTEQAEAQESNLETETPTPAGTDHAPDRPAGTNLRPIPAPDKSYDIQNSPDTEFERRSKRINQKPREPQVQGACQAEMQRAIARITLVQQRGNEELYRFHIPNCDKRGLYNLKQCESSLDGQRGICWCVFHWNGKRIPNSPEVRGDPQCHRQTLMHESNLTHGLCEDWIM</sequence>
<keyword evidence="4" id="KW-0597">Phosphoprotein</keyword>
<dbReference type="InParanoid" id="A0A4W3JU06"/>
<dbReference type="InterPro" id="IPR036857">
    <property type="entry name" value="Thyroglobulin_1_sf"/>
</dbReference>
<dbReference type="GeneTree" id="ENSGT00940000157394"/>
<feature type="domain" description="Thyroglobulin type-1" evidence="11">
    <location>
        <begin position="188"/>
        <end position="266"/>
    </location>
</feature>
<evidence type="ECO:0000256" key="2">
    <source>
        <dbReference type="ARBA" id="ARBA00013675"/>
    </source>
</evidence>
<keyword evidence="6" id="KW-0340">Growth factor binding</keyword>
<evidence type="ECO:0000256" key="1">
    <source>
        <dbReference type="ARBA" id="ARBA00004613"/>
    </source>
</evidence>
<feature type="region of interest" description="Disordered" evidence="9">
    <location>
        <begin position="120"/>
        <end position="188"/>
    </location>
</feature>
<evidence type="ECO:0000256" key="4">
    <source>
        <dbReference type="ARBA" id="ARBA00022553"/>
    </source>
</evidence>
<dbReference type="PROSITE" id="PS51323">
    <property type="entry name" value="IGFBP_N_2"/>
    <property type="match status" value="1"/>
</dbReference>
<dbReference type="PRINTS" id="PR01976">
    <property type="entry name" value="IGFBPFAMILY"/>
</dbReference>
<dbReference type="SMART" id="SM00121">
    <property type="entry name" value="IB"/>
    <property type="match status" value="1"/>
</dbReference>
<reference evidence="14" key="1">
    <citation type="journal article" date="2006" name="Science">
        <title>Ancient noncoding elements conserved in the human genome.</title>
        <authorList>
            <person name="Venkatesh B."/>
            <person name="Kirkness E.F."/>
            <person name="Loh Y.H."/>
            <person name="Halpern A.L."/>
            <person name="Lee A.P."/>
            <person name="Johnson J."/>
            <person name="Dandona N."/>
            <person name="Viswanathan L.D."/>
            <person name="Tay A."/>
            <person name="Venter J.C."/>
            <person name="Strausberg R.L."/>
            <person name="Brenner S."/>
        </authorList>
    </citation>
    <scope>NUCLEOTIDE SEQUENCE [LARGE SCALE GENOMIC DNA]</scope>
</reference>
<dbReference type="Pfam" id="PF00219">
    <property type="entry name" value="IGFBP"/>
    <property type="match status" value="1"/>
</dbReference>
<keyword evidence="3" id="KW-0964">Secreted</keyword>
<dbReference type="SMART" id="SM00211">
    <property type="entry name" value="TY"/>
    <property type="match status" value="1"/>
</dbReference>
<dbReference type="PRINTS" id="PR01977">
    <property type="entry name" value="IGFBPFAMILY1"/>
</dbReference>
<proteinExistence type="predicted"/>
<evidence type="ECO:0000256" key="3">
    <source>
        <dbReference type="ARBA" id="ARBA00022525"/>
    </source>
</evidence>
<keyword evidence="5" id="KW-1015">Disulfide bond</keyword>
<feature type="domain" description="IGFBP N-terminal" evidence="12">
    <location>
        <begin position="26"/>
        <end position="108"/>
    </location>
</feature>
<evidence type="ECO:0000256" key="9">
    <source>
        <dbReference type="SAM" id="MobiDB-lite"/>
    </source>
</evidence>
<feature type="signal peptide" evidence="10">
    <location>
        <begin position="1"/>
        <end position="23"/>
    </location>
</feature>
<dbReference type="PANTHER" id="PTHR11551">
    <property type="entry name" value="INSULIN-LIKE GROWTH FACTOR BINDING PROTEIN"/>
    <property type="match status" value="1"/>
</dbReference>
<keyword evidence="14" id="KW-1185">Reference proteome</keyword>
<name>A0A4W3JU06_CALMI</name>
<dbReference type="FunFam" id="4.10.40.20:FF:000001">
    <property type="entry name" value="Insulin-like growth factor binding protein 5"/>
    <property type="match status" value="1"/>
</dbReference>
<dbReference type="Gene3D" id="4.10.40.20">
    <property type="match status" value="1"/>
</dbReference>
<evidence type="ECO:0000259" key="11">
    <source>
        <dbReference type="PROSITE" id="PS51162"/>
    </source>
</evidence>
<dbReference type="CDD" id="cd00191">
    <property type="entry name" value="TY"/>
    <property type="match status" value="1"/>
</dbReference>
<dbReference type="Ensembl" id="ENSCMIT00000035967.1">
    <property type="protein sequence ID" value="ENSCMIP00000035440.1"/>
    <property type="gene ID" value="ENSCMIG00000014995.1"/>
</dbReference>
<protein>
    <recommendedName>
        <fullName evidence="2">Insulin-like growth factor-binding protein 1</fullName>
    </recommendedName>
</protein>
<comment type="subunit">
    <text evidence="7">Binds equally well IGF1 and IGF2. Interacts with integrin ITGA5:ITGB1. Interacts with VHL; this interaction inhibits HIF1A degradation.</text>
</comment>
<dbReference type="FunFam" id="4.10.800.10:FF:000002">
    <property type="entry name" value="Insulin-like growth factor-binding protein 2"/>
    <property type="match status" value="1"/>
</dbReference>
<dbReference type="Gene3D" id="4.10.800.10">
    <property type="entry name" value="Thyroglobulin type-1"/>
    <property type="match status" value="1"/>
</dbReference>
<dbReference type="PROSITE" id="PS00484">
    <property type="entry name" value="THYROGLOBULIN_1_1"/>
    <property type="match status" value="1"/>
</dbReference>
<reference evidence="13" key="5">
    <citation type="submission" date="2025-09" db="UniProtKB">
        <authorList>
            <consortium name="Ensembl"/>
        </authorList>
    </citation>
    <scope>IDENTIFICATION</scope>
</reference>
<dbReference type="GO" id="GO:0031995">
    <property type="term" value="F:insulin-like growth factor II binding"/>
    <property type="evidence" value="ECO:0007669"/>
    <property type="project" value="TreeGrafter"/>
</dbReference>
<reference evidence="14" key="2">
    <citation type="journal article" date="2007" name="PLoS Biol.">
        <title>Survey sequencing and comparative analysis of the elephant shark (Callorhinchus milii) genome.</title>
        <authorList>
            <person name="Venkatesh B."/>
            <person name="Kirkness E.F."/>
            <person name="Loh Y.H."/>
            <person name="Halpern A.L."/>
            <person name="Lee A.P."/>
            <person name="Johnson J."/>
            <person name="Dandona N."/>
            <person name="Viswanathan L.D."/>
            <person name="Tay A."/>
            <person name="Venter J.C."/>
            <person name="Strausberg R.L."/>
            <person name="Brenner S."/>
        </authorList>
    </citation>
    <scope>NUCLEOTIDE SEQUENCE [LARGE SCALE GENOMIC DNA]</scope>
</reference>
<dbReference type="InterPro" id="IPR009030">
    <property type="entry name" value="Growth_fac_rcpt_cys_sf"/>
</dbReference>
<dbReference type="InterPro" id="IPR000867">
    <property type="entry name" value="IGFBP-like"/>
</dbReference>
<dbReference type="InterPro" id="IPR022322">
    <property type="entry name" value="IGFBP1"/>
</dbReference>
<keyword evidence="10" id="KW-0732">Signal</keyword>
<gene>
    <name evidence="13" type="primary">LOC103190035</name>
</gene>
<dbReference type="GO" id="GO:0005615">
    <property type="term" value="C:extracellular space"/>
    <property type="evidence" value="ECO:0007669"/>
    <property type="project" value="TreeGrafter"/>
</dbReference>
<dbReference type="InterPro" id="IPR022321">
    <property type="entry name" value="IGFBP_1-6_chordata"/>
</dbReference>
<dbReference type="PANTHER" id="PTHR11551:SF13">
    <property type="entry name" value="INSULIN-LIKE GROWTH FACTOR-BINDING PROTEIN 2"/>
    <property type="match status" value="1"/>
</dbReference>
<evidence type="ECO:0000313" key="13">
    <source>
        <dbReference type="Ensembl" id="ENSCMIP00000035440.1"/>
    </source>
</evidence>
<evidence type="ECO:0000259" key="12">
    <source>
        <dbReference type="PROSITE" id="PS51323"/>
    </source>
</evidence>
<comment type="caution">
    <text evidence="8">Lacks conserved residue(s) required for the propagation of feature annotation.</text>
</comment>
<evidence type="ECO:0000256" key="6">
    <source>
        <dbReference type="ARBA" id="ARBA00023183"/>
    </source>
</evidence>
<comment type="subcellular location">
    <subcellularLocation>
        <location evidence="1">Secreted</location>
    </subcellularLocation>
</comment>
<dbReference type="GO" id="GO:0043567">
    <property type="term" value="P:regulation of insulin-like growth factor receptor signaling pathway"/>
    <property type="evidence" value="ECO:0007669"/>
    <property type="project" value="TreeGrafter"/>
</dbReference>
<dbReference type="AlphaFoldDB" id="A0A4W3JU06"/>
<reference evidence="14" key="3">
    <citation type="journal article" date="2014" name="Nature">
        <title>Elephant shark genome provides unique insights into gnathostome evolution.</title>
        <authorList>
            <consortium name="International Elephant Shark Genome Sequencing Consortium"/>
            <person name="Venkatesh B."/>
            <person name="Lee A.P."/>
            <person name="Ravi V."/>
            <person name="Maurya A.K."/>
            <person name="Lian M.M."/>
            <person name="Swann J.B."/>
            <person name="Ohta Y."/>
            <person name="Flajnik M.F."/>
            <person name="Sutoh Y."/>
            <person name="Kasahara M."/>
            <person name="Hoon S."/>
            <person name="Gangu V."/>
            <person name="Roy S.W."/>
            <person name="Irimia M."/>
            <person name="Korzh V."/>
            <person name="Kondrychyn I."/>
            <person name="Lim Z.W."/>
            <person name="Tay B.H."/>
            <person name="Tohari S."/>
            <person name="Kong K.W."/>
            <person name="Ho S."/>
            <person name="Lorente-Galdos B."/>
            <person name="Quilez J."/>
            <person name="Marques-Bonet T."/>
            <person name="Raney B.J."/>
            <person name="Ingham P.W."/>
            <person name="Tay A."/>
            <person name="Hillier L.W."/>
            <person name="Minx P."/>
            <person name="Boehm T."/>
            <person name="Wilson R.K."/>
            <person name="Brenner S."/>
            <person name="Warren W.C."/>
        </authorList>
    </citation>
    <scope>NUCLEOTIDE SEQUENCE [LARGE SCALE GENOMIC DNA]</scope>
</reference>